<sequence>MQERKMKIFMVRIARKNTQEAEKENIGETEAVQREKWTTDYGALKNIDKALLQDERRAFERRSKLSQLPPRPRATTIADINIETLNTMGQEGDRKISRQETPKEEKKSSYVYRSTH</sequence>
<accession>A0A8K0DG99</accession>
<evidence type="ECO:0000313" key="2">
    <source>
        <dbReference type="EMBL" id="KAF2905244.1"/>
    </source>
</evidence>
<organism evidence="2 3">
    <name type="scientific">Ignelater luminosus</name>
    <name type="common">Cucubano</name>
    <name type="synonym">Pyrophorus luminosus</name>
    <dbReference type="NCBI Taxonomy" id="2038154"/>
    <lineage>
        <taxon>Eukaryota</taxon>
        <taxon>Metazoa</taxon>
        <taxon>Ecdysozoa</taxon>
        <taxon>Arthropoda</taxon>
        <taxon>Hexapoda</taxon>
        <taxon>Insecta</taxon>
        <taxon>Pterygota</taxon>
        <taxon>Neoptera</taxon>
        <taxon>Endopterygota</taxon>
        <taxon>Coleoptera</taxon>
        <taxon>Polyphaga</taxon>
        <taxon>Elateriformia</taxon>
        <taxon>Elateroidea</taxon>
        <taxon>Elateridae</taxon>
        <taxon>Agrypninae</taxon>
        <taxon>Pyrophorini</taxon>
        <taxon>Ignelater</taxon>
    </lineage>
</organism>
<feature type="region of interest" description="Disordered" evidence="1">
    <location>
        <begin position="83"/>
        <end position="116"/>
    </location>
</feature>
<gene>
    <name evidence="2" type="ORF">ILUMI_00933</name>
</gene>
<keyword evidence="3" id="KW-1185">Reference proteome</keyword>
<evidence type="ECO:0000313" key="3">
    <source>
        <dbReference type="Proteomes" id="UP000801492"/>
    </source>
</evidence>
<reference evidence="2" key="1">
    <citation type="submission" date="2019-08" db="EMBL/GenBank/DDBJ databases">
        <title>The genome of the North American firefly Photinus pyralis.</title>
        <authorList>
            <consortium name="Photinus pyralis genome working group"/>
            <person name="Fallon T.R."/>
            <person name="Sander Lower S.E."/>
            <person name="Weng J.-K."/>
        </authorList>
    </citation>
    <scope>NUCLEOTIDE SEQUENCE</scope>
    <source>
        <strain evidence="2">TRF0915ILg1</strain>
        <tissue evidence="2">Whole body</tissue>
    </source>
</reference>
<name>A0A8K0DG99_IGNLU</name>
<dbReference type="Proteomes" id="UP000801492">
    <property type="component" value="Unassembled WGS sequence"/>
</dbReference>
<evidence type="ECO:0000256" key="1">
    <source>
        <dbReference type="SAM" id="MobiDB-lite"/>
    </source>
</evidence>
<dbReference type="EMBL" id="VTPC01000582">
    <property type="protein sequence ID" value="KAF2905244.1"/>
    <property type="molecule type" value="Genomic_DNA"/>
</dbReference>
<dbReference type="AlphaFoldDB" id="A0A8K0DG99"/>
<feature type="compositionally biased region" description="Basic and acidic residues" evidence="1">
    <location>
        <begin position="91"/>
        <end position="108"/>
    </location>
</feature>
<protein>
    <submittedName>
        <fullName evidence="2">Uncharacterized protein</fullName>
    </submittedName>
</protein>
<proteinExistence type="predicted"/>
<comment type="caution">
    <text evidence="2">The sequence shown here is derived from an EMBL/GenBank/DDBJ whole genome shotgun (WGS) entry which is preliminary data.</text>
</comment>